<dbReference type="PANTHER" id="PTHR16322:SF2">
    <property type="entry name" value="TRANSLATION INITIATION FACTOR IF-2"/>
    <property type="match status" value="1"/>
</dbReference>
<organism evidence="3 4">
    <name type="scientific">Conger conger</name>
    <name type="common">Conger eel</name>
    <name type="synonym">Muraena conger</name>
    <dbReference type="NCBI Taxonomy" id="82655"/>
    <lineage>
        <taxon>Eukaryota</taxon>
        <taxon>Metazoa</taxon>
        <taxon>Chordata</taxon>
        <taxon>Craniata</taxon>
        <taxon>Vertebrata</taxon>
        <taxon>Euteleostomi</taxon>
        <taxon>Actinopterygii</taxon>
        <taxon>Neopterygii</taxon>
        <taxon>Teleostei</taxon>
        <taxon>Anguilliformes</taxon>
        <taxon>Congridae</taxon>
        <taxon>Conger</taxon>
    </lineage>
</organism>
<dbReference type="GO" id="GO:0045121">
    <property type="term" value="C:membrane raft"/>
    <property type="evidence" value="ECO:0007669"/>
    <property type="project" value="InterPro"/>
</dbReference>
<dbReference type="GO" id="GO:0005886">
    <property type="term" value="C:plasma membrane"/>
    <property type="evidence" value="ECO:0007669"/>
    <property type="project" value="InterPro"/>
</dbReference>
<dbReference type="GO" id="GO:0050853">
    <property type="term" value="P:B cell receptor signaling pathway"/>
    <property type="evidence" value="ECO:0007669"/>
    <property type="project" value="InterPro"/>
</dbReference>
<dbReference type="GO" id="GO:0050852">
    <property type="term" value="P:T cell receptor signaling pathway"/>
    <property type="evidence" value="ECO:0007669"/>
    <property type="project" value="InterPro"/>
</dbReference>
<dbReference type="EMBL" id="JAFJMO010000013">
    <property type="protein sequence ID" value="KAJ8258450.1"/>
    <property type="molecule type" value="Genomic_DNA"/>
</dbReference>
<dbReference type="InterPro" id="IPR026072">
    <property type="entry name" value="Lime1"/>
</dbReference>
<evidence type="ECO:0000256" key="1">
    <source>
        <dbReference type="SAM" id="MobiDB-lite"/>
    </source>
</evidence>
<feature type="transmembrane region" description="Helical" evidence="2">
    <location>
        <begin position="20"/>
        <end position="41"/>
    </location>
</feature>
<dbReference type="Proteomes" id="UP001152803">
    <property type="component" value="Unassembled WGS sequence"/>
</dbReference>
<feature type="region of interest" description="Disordered" evidence="1">
    <location>
        <begin position="391"/>
        <end position="448"/>
    </location>
</feature>
<keyword evidence="2" id="KW-0812">Transmembrane</keyword>
<proteinExistence type="predicted"/>
<sequence length="551" mass="58644">MASMQDGLNLSTPPYGKVLVLGAIAAASAFVVTILIVLLCVGCQRKGKSHNSPSEGTKHRIMDMSILRQSKLRSISKSDTKLHEMNRLNCNGKKASKNRPASMDLLLLPSRRSNSDLRGAQSRQLPQIPTTPGADRDHTYSEVGGRGSPPRCQDDALYEMVGRAGETDTPAPPAPANTPAPPSPPPAEMKAGGGNGLPGGNGAPLPDSAMGPQEPVSAEYACIRKVRKVDKVPEPDPLSAPPPHPLSQKVPRKHVEPFHLHSFPKEPVFMGNGEQYIWKPPEDDDMAMFPPKHMGPQEVEAGTQTQVSDMYSKVCKPLKKKRAVPGSPPAGRDNNGHRTLARGCGGAAEREGGGGGGAGFSVVVKPQSWATGAQQEGGRCAEDPCYESISGEKAWPPGDPTCTQEAESVGWKRERPPLPNTAATLRPRKKDKKPPPPPPQKSLPNKALAPENLYESIGDLKHGAASSSTTTIFTFNDGMEIGSLRCGLPSASCAHLCEACSPRPPALLQDGPNGSALPPPRLQHRRSTQRRTAALTDEHESGEEDRRAGSS</sequence>
<dbReference type="GO" id="GO:0035556">
    <property type="term" value="P:intracellular signal transduction"/>
    <property type="evidence" value="ECO:0007669"/>
    <property type="project" value="InterPro"/>
</dbReference>
<dbReference type="PANTHER" id="PTHR16322">
    <property type="entry name" value="PHOSPHOPROTEIN ASSOCIATED WITH GLYCOSPHINGOLIPID-ENRICHED MICRODOMAINS 1"/>
    <property type="match status" value="1"/>
</dbReference>
<dbReference type="OrthoDB" id="9939965at2759"/>
<comment type="caution">
    <text evidence="3">The sequence shown here is derived from an EMBL/GenBank/DDBJ whole genome shotgun (WGS) entry which is preliminary data.</text>
</comment>
<dbReference type="AlphaFoldDB" id="A0A9Q1D3Y9"/>
<keyword evidence="4" id="KW-1185">Reference proteome</keyword>
<feature type="region of interest" description="Disordered" evidence="1">
    <location>
        <begin position="501"/>
        <end position="551"/>
    </location>
</feature>
<feature type="region of interest" description="Disordered" evidence="1">
    <location>
        <begin position="90"/>
        <end position="213"/>
    </location>
</feature>
<gene>
    <name evidence="3" type="ORF">COCON_G00174620</name>
</gene>
<dbReference type="Pfam" id="PF15332">
    <property type="entry name" value="LIME1"/>
    <property type="match status" value="1"/>
</dbReference>
<protein>
    <submittedName>
        <fullName evidence="3">Uncharacterized protein</fullName>
    </submittedName>
</protein>
<reference evidence="3" key="1">
    <citation type="journal article" date="2023" name="Science">
        <title>Genome structures resolve the early diversification of teleost fishes.</title>
        <authorList>
            <person name="Parey E."/>
            <person name="Louis A."/>
            <person name="Montfort J."/>
            <person name="Bouchez O."/>
            <person name="Roques C."/>
            <person name="Iampietro C."/>
            <person name="Lluch J."/>
            <person name="Castinel A."/>
            <person name="Donnadieu C."/>
            <person name="Desvignes T."/>
            <person name="Floi Bucao C."/>
            <person name="Jouanno E."/>
            <person name="Wen M."/>
            <person name="Mejri S."/>
            <person name="Dirks R."/>
            <person name="Jansen H."/>
            <person name="Henkel C."/>
            <person name="Chen W.J."/>
            <person name="Zahm M."/>
            <person name="Cabau C."/>
            <person name="Klopp C."/>
            <person name="Thompson A.W."/>
            <person name="Robinson-Rechavi M."/>
            <person name="Braasch I."/>
            <person name="Lecointre G."/>
            <person name="Bobe J."/>
            <person name="Postlethwait J.H."/>
            <person name="Berthelot C."/>
            <person name="Roest Crollius H."/>
            <person name="Guiguen Y."/>
        </authorList>
    </citation>
    <scope>NUCLEOTIDE SEQUENCE</scope>
    <source>
        <strain evidence="3">Concon-B</strain>
    </source>
</reference>
<dbReference type="InterPro" id="IPR032748">
    <property type="entry name" value="PAG"/>
</dbReference>
<dbReference type="GO" id="GO:0050868">
    <property type="term" value="P:negative regulation of T cell activation"/>
    <property type="evidence" value="ECO:0007669"/>
    <property type="project" value="InterPro"/>
</dbReference>
<name>A0A9Q1D3Y9_CONCO</name>
<feature type="compositionally biased region" description="Basic and acidic residues" evidence="1">
    <location>
        <begin position="536"/>
        <end position="551"/>
    </location>
</feature>
<accession>A0A9Q1D3Y9</accession>
<keyword evidence="2" id="KW-1133">Transmembrane helix</keyword>
<feature type="region of interest" description="Disordered" evidence="1">
    <location>
        <begin position="318"/>
        <end position="359"/>
    </location>
</feature>
<feature type="compositionally biased region" description="Gly residues" evidence="1">
    <location>
        <begin position="191"/>
        <end position="202"/>
    </location>
</feature>
<keyword evidence="2" id="KW-0472">Membrane</keyword>
<evidence type="ECO:0000256" key="2">
    <source>
        <dbReference type="SAM" id="Phobius"/>
    </source>
</evidence>
<evidence type="ECO:0000313" key="3">
    <source>
        <dbReference type="EMBL" id="KAJ8258450.1"/>
    </source>
</evidence>
<feature type="compositionally biased region" description="Pro residues" evidence="1">
    <location>
        <begin position="170"/>
        <end position="187"/>
    </location>
</feature>
<evidence type="ECO:0000313" key="4">
    <source>
        <dbReference type="Proteomes" id="UP001152803"/>
    </source>
</evidence>
<feature type="compositionally biased region" description="Polar residues" evidence="1">
    <location>
        <begin position="121"/>
        <end position="130"/>
    </location>
</feature>